<dbReference type="OrthoDB" id="424794at2759"/>
<evidence type="ECO:0000256" key="1">
    <source>
        <dbReference type="SAM" id="MobiDB-lite"/>
    </source>
</evidence>
<feature type="region of interest" description="Disordered" evidence="1">
    <location>
        <begin position="145"/>
        <end position="168"/>
    </location>
</feature>
<dbReference type="Proteomes" id="UP000297245">
    <property type="component" value="Unassembled WGS sequence"/>
</dbReference>
<accession>A0A4S8KNB7</accession>
<dbReference type="AlphaFoldDB" id="A0A4S8KNB7"/>
<organism evidence="2 3">
    <name type="scientific">Dendrothele bispora (strain CBS 962.96)</name>
    <dbReference type="NCBI Taxonomy" id="1314807"/>
    <lineage>
        <taxon>Eukaryota</taxon>
        <taxon>Fungi</taxon>
        <taxon>Dikarya</taxon>
        <taxon>Basidiomycota</taxon>
        <taxon>Agaricomycotina</taxon>
        <taxon>Agaricomycetes</taxon>
        <taxon>Agaricomycetidae</taxon>
        <taxon>Agaricales</taxon>
        <taxon>Agaricales incertae sedis</taxon>
        <taxon>Dendrothele</taxon>
    </lineage>
</organism>
<protein>
    <submittedName>
        <fullName evidence="2">Uncharacterized protein</fullName>
    </submittedName>
</protein>
<evidence type="ECO:0000313" key="2">
    <source>
        <dbReference type="EMBL" id="THU77001.1"/>
    </source>
</evidence>
<name>A0A4S8KNB7_DENBC</name>
<keyword evidence="3" id="KW-1185">Reference proteome</keyword>
<reference evidence="2 3" key="1">
    <citation type="journal article" date="2019" name="Nat. Ecol. Evol.">
        <title>Megaphylogeny resolves global patterns of mushroom evolution.</title>
        <authorList>
            <person name="Varga T."/>
            <person name="Krizsan K."/>
            <person name="Foldi C."/>
            <person name="Dima B."/>
            <person name="Sanchez-Garcia M."/>
            <person name="Sanchez-Ramirez S."/>
            <person name="Szollosi G.J."/>
            <person name="Szarkandi J.G."/>
            <person name="Papp V."/>
            <person name="Albert L."/>
            <person name="Andreopoulos W."/>
            <person name="Angelini C."/>
            <person name="Antonin V."/>
            <person name="Barry K.W."/>
            <person name="Bougher N.L."/>
            <person name="Buchanan P."/>
            <person name="Buyck B."/>
            <person name="Bense V."/>
            <person name="Catcheside P."/>
            <person name="Chovatia M."/>
            <person name="Cooper J."/>
            <person name="Damon W."/>
            <person name="Desjardin D."/>
            <person name="Finy P."/>
            <person name="Geml J."/>
            <person name="Haridas S."/>
            <person name="Hughes K."/>
            <person name="Justo A."/>
            <person name="Karasinski D."/>
            <person name="Kautmanova I."/>
            <person name="Kiss B."/>
            <person name="Kocsube S."/>
            <person name="Kotiranta H."/>
            <person name="LaButti K.M."/>
            <person name="Lechner B.E."/>
            <person name="Liimatainen K."/>
            <person name="Lipzen A."/>
            <person name="Lukacs Z."/>
            <person name="Mihaltcheva S."/>
            <person name="Morgado L.N."/>
            <person name="Niskanen T."/>
            <person name="Noordeloos M.E."/>
            <person name="Ohm R.A."/>
            <person name="Ortiz-Santana B."/>
            <person name="Ovrebo C."/>
            <person name="Racz N."/>
            <person name="Riley R."/>
            <person name="Savchenko A."/>
            <person name="Shiryaev A."/>
            <person name="Soop K."/>
            <person name="Spirin V."/>
            <person name="Szebenyi C."/>
            <person name="Tomsovsky M."/>
            <person name="Tulloss R.E."/>
            <person name="Uehling J."/>
            <person name="Grigoriev I.V."/>
            <person name="Vagvolgyi C."/>
            <person name="Papp T."/>
            <person name="Martin F.M."/>
            <person name="Miettinen O."/>
            <person name="Hibbett D.S."/>
            <person name="Nagy L.G."/>
        </authorList>
    </citation>
    <scope>NUCLEOTIDE SEQUENCE [LARGE SCALE GENOMIC DNA]</scope>
    <source>
        <strain evidence="2 3">CBS 962.96</strain>
    </source>
</reference>
<gene>
    <name evidence="2" type="ORF">K435DRAFT_812863</name>
</gene>
<evidence type="ECO:0000313" key="3">
    <source>
        <dbReference type="Proteomes" id="UP000297245"/>
    </source>
</evidence>
<proteinExistence type="predicted"/>
<dbReference type="EMBL" id="ML180605">
    <property type="protein sequence ID" value="THU77001.1"/>
    <property type="molecule type" value="Genomic_DNA"/>
</dbReference>
<sequence>MTGELSSTDSEKLTTIAASSGYVRKEYVARCKGEYPEGEVVCEEPLLTVDRQMGLNPKGERIRYGSNTDGSVVLCKPLTGHSELQTSKKLLPRETGEDIGMGSPVPLSSEAVDVITRLRNMKDEAEDWSQWRDMIFRAKESLKAPRSLEVKKPPPNNRRRKNKGEFVDQSLNDAIKALNMSSPEAASSEVIDSLTSEVNTRLEVEAVPAASDPSAGANSNTVEAEKKPIQISTAEAIEITRSIISETDGVKICQNIPEKTASNSSTAQ</sequence>
<feature type="region of interest" description="Disordered" evidence="1">
    <location>
        <begin position="207"/>
        <end position="227"/>
    </location>
</feature>